<evidence type="ECO:0000259" key="5">
    <source>
        <dbReference type="PROSITE" id="PS50931"/>
    </source>
</evidence>
<evidence type="ECO:0000313" key="7">
    <source>
        <dbReference type="Proteomes" id="UP001595377"/>
    </source>
</evidence>
<evidence type="ECO:0000313" key="6">
    <source>
        <dbReference type="EMBL" id="MFC3074079.1"/>
    </source>
</evidence>
<dbReference type="Proteomes" id="UP001595377">
    <property type="component" value="Unassembled WGS sequence"/>
</dbReference>
<keyword evidence="3" id="KW-0238">DNA-binding</keyword>
<dbReference type="SUPFAM" id="SSF53850">
    <property type="entry name" value="Periplasmic binding protein-like II"/>
    <property type="match status" value="1"/>
</dbReference>
<dbReference type="SUPFAM" id="SSF46785">
    <property type="entry name" value="Winged helix' DNA-binding domain"/>
    <property type="match status" value="1"/>
</dbReference>
<dbReference type="InterPro" id="IPR036388">
    <property type="entry name" value="WH-like_DNA-bd_sf"/>
</dbReference>
<dbReference type="CDD" id="cd05466">
    <property type="entry name" value="PBP2_LTTR_substrate"/>
    <property type="match status" value="1"/>
</dbReference>
<evidence type="ECO:0000256" key="2">
    <source>
        <dbReference type="ARBA" id="ARBA00023015"/>
    </source>
</evidence>
<evidence type="ECO:0000256" key="4">
    <source>
        <dbReference type="ARBA" id="ARBA00023163"/>
    </source>
</evidence>
<dbReference type="EMBL" id="JBHRSP010000019">
    <property type="protein sequence ID" value="MFC3074079.1"/>
    <property type="molecule type" value="Genomic_DNA"/>
</dbReference>
<gene>
    <name evidence="6" type="ORF">ACFOHH_13280</name>
</gene>
<dbReference type="InterPro" id="IPR000847">
    <property type="entry name" value="LysR_HTH_N"/>
</dbReference>
<evidence type="ECO:0000256" key="3">
    <source>
        <dbReference type="ARBA" id="ARBA00023125"/>
    </source>
</evidence>
<proteinExistence type="inferred from homology"/>
<feature type="domain" description="HTH lysR-type" evidence="5">
    <location>
        <begin position="4"/>
        <end position="63"/>
    </location>
</feature>
<dbReference type="InterPro" id="IPR036390">
    <property type="entry name" value="WH_DNA-bd_sf"/>
</dbReference>
<keyword evidence="7" id="KW-1185">Reference proteome</keyword>
<name>A0ABV7DIC5_9HYPH</name>
<protein>
    <submittedName>
        <fullName evidence="6">LysR family transcriptional regulator</fullName>
    </submittedName>
</protein>
<comment type="similarity">
    <text evidence="1">Belongs to the LysR transcriptional regulatory family.</text>
</comment>
<dbReference type="PANTHER" id="PTHR30126:SF40">
    <property type="entry name" value="HTH-TYPE TRANSCRIPTIONAL REGULATOR GLTR"/>
    <property type="match status" value="1"/>
</dbReference>
<sequence length="302" mass="33767">MAKPSLTLVQTFYHLAKHGSFSAASRELNLSYQSVANHIRRLEQILDGKLIVSEQGAKRISLTPKGTILYNILNPELDVMLERIKTLIDTQRAIIRIGVPQGFFLHVFPRIIAQFRTRYPDHELAFYERDTALSDLVRNGDVDVLISERYFGDPILTQRLLGTYELSLVYPAAWGPAPPQDGVVEWLRGRPFITHEPGQTLRNIALDVLKLRGLDIAPLISVSSSTSVKRCIEDGFGFGILPAWSVGSRDTQVSRLALSGLPPVQVYFGMASFLQDNPAVQHLYHSCRSEFLHATDVSDVSI</sequence>
<dbReference type="Pfam" id="PF03466">
    <property type="entry name" value="LysR_substrate"/>
    <property type="match status" value="1"/>
</dbReference>
<reference evidence="7" key="1">
    <citation type="journal article" date="2019" name="Int. J. Syst. Evol. Microbiol.">
        <title>The Global Catalogue of Microorganisms (GCM) 10K type strain sequencing project: providing services to taxonomists for standard genome sequencing and annotation.</title>
        <authorList>
            <consortium name="The Broad Institute Genomics Platform"/>
            <consortium name="The Broad Institute Genome Sequencing Center for Infectious Disease"/>
            <person name="Wu L."/>
            <person name="Ma J."/>
        </authorList>
    </citation>
    <scope>NUCLEOTIDE SEQUENCE [LARGE SCALE GENOMIC DNA]</scope>
    <source>
        <strain evidence="7">KCTC 52677</strain>
    </source>
</reference>
<keyword evidence="4" id="KW-0804">Transcription</keyword>
<dbReference type="RefSeq" id="WP_257313024.1">
    <property type="nucleotide sequence ID" value="NZ_JANFDG010000003.1"/>
</dbReference>
<accession>A0ABV7DIC5</accession>
<organism evidence="6 7">
    <name type="scientific">Shinella pollutisoli</name>
    <dbReference type="NCBI Taxonomy" id="2250594"/>
    <lineage>
        <taxon>Bacteria</taxon>
        <taxon>Pseudomonadati</taxon>
        <taxon>Pseudomonadota</taxon>
        <taxon>Alphaproteobacteria</taxon>
        <taxon>Hyphomicrobiales</taxon>
        <taxon>Rhizobiaceae</taxon>
        <taxon>Shinella</taxon>
    </lineage>
</organism>
<dbReference type="Pfam" id="PF00126">
    <property type="entry name" value="HTH_1"/>
    <property type="match status" value="1"/>
</dbReference>
<dbReference type="InterPro" id="IPR005119">
    <property type="entry name" value="LysR_subst-bd"/>
</dbReference>
<dbReference type="PANTHER" id="PTHR30126">
    <property type="entry name" value="HTH-TYPE TRANSCRIPTIONAL REGULATOR"/>
    <property type="match status" value="1"/>
</dbReference>
<evidence type="ECO:0000256" key="1">
    <source>
        <dbReference type="ARBA" id="ARBA00009437"/>
    </source>
</evidence>
<dbReference type="Gene3D" id="1.10.10.10">
    <property type="entry name" value="Winged helix-like DNA-binding domain superfamily/Winged helix DNA-binding domain"/>
    <property type="match status" value="1"/>
</dbReference>
<dbReference type="Gene3D" id="3.40.190.10">
    <property type="entry name" value="Periplasmic binding protein-like II"/>
    <property type="match status" value="2"/>
</dbReference>
<dbReference type="PROSITE" id="PS50931">
    <property type="entry name" value="HTH_LYSR"/>
    <property type="match status" value="1"/>
</dbReference>
<comment type="caution">
    <text evidence="6">The sequence shown here is derived from an EMBL/GenBank/DDBJ whole genome shotgun (WGS) entry which is preliminary data.</text>
</comment>
<keyword evidence="2" id="KW-0805">Transcription regulation</keyword>